<dbReference type="Proteomes" id="UP000482960">
    <property type="component" value="Unassembled WGS sequence"/>
</dbReference>
<dbReference type="InterPro" id="IPR054221">
    <property type="entry name" value="DUF6941"/>
</dbReference>
<name>A0A6V8KZD0_9ACTN</name>
<proteinExistence type="predicted"/>
<sequence length="147" mass="16202">MKLSISTICDRATVREGLLHILGAGVTTVTQNLPSPLMLDVAILLTIEAEDVGEHWLSVVLRHEDTDDRLGEIRAQFEVPEDQVRKVDAPLGNVPVSIPLRTFRITKEGFYVVDVIVDNNLMGALRIVVHAPEQPESEQNGSVQDVV</sequence>
<reference evidence="1 2" key="2">
    <citation type="submission" date="2020-03" db="EMBL/GenBank/DDBJ databases">
        <authorList>
            <person name="Ichikawa N."/>
            <person name="Kimura A."/>
            <person name="Kitahashi Y."/>
            <person name="Uohara A."/>
        </authorList>
    </citation>
    <scope>NUCLEOTIDE SEQUENCE [LARGE SCALE GENOMIC DNA]</scope>
    <source>
        <strain evidence="1 2">NBRC 108638</strain>
    </source>
</reference>
<dbReference type="Pfam" id="PF22091">
    <property type="entry name" value="DUF6941"/>
    <property type="match status" value="1"/>
</dbReference>
<dbReference type="RefSeq" id="WP_173074956.1">
    <property type="nucleotide sequence ID" value="NZ_BAABJB010000029.1"/>
</dbReference>
<organism evidence="1 2">
    <name type="scientific">Phytohabitans rumicis</name>
    <dbReference type="NCBI Taxonomy" id="1076125"/>
    <lineage>
        <taxon>Bacteria</taxon>
        <taxon>Bacillati</taxon>
        <taxon>Actinomycetota</taxon>
        <taxon>Actinomycetes</taxon>
        <taxon>Micromonosporales</taxon>
        <taxon>Micromonosporaceae</taxon>
    </lineage>
</organism>
<reference evidence="1 2" key="1">
    <citation type="submission" date="2020-03" db="EMBL/GenBank/DDBJ databases">
        <title>Whole genome shotgun sequence of Phytohabitans rumicis NBRC 108638.</title>
        <authorList>
            <person name="Komaki H."/>
            <person name="Tamura T."/>
        </authorList>
    </citation>
    <scope>NUCLEOTIDE SEQUENCE [LARGE SCALE GENOMIC DNA]</scope>
    <source>
        <strain evidence="1 2">NBRC 108638</strain>
    </source>
</reference>
<comment type="caution">
    <text evidence="1">The sequence shown here is derived from an EMBL/GenBank/DDBJ whole genome shotgun (WGS) entry which is preliminary data.</text>
</comment>
<keyword evidence="2" id="KW-1185">Reference proteome</keyword>
<dbReference type="AlphaFoldDB" id="A0A6V8KZD0"/>
<accession>A0A6V8KZD0</accession>
<protein>
    <submittedName>
        <fullName evidence="1">Uncharacterized protein</fullName>
    </submittedName>
</protein>
<evidence type="ECO:0000313" key="1">
    <source>
        <dbReference type="EMBL" id="GFJ87841.1"/>
    </source>
</evidence>
<evidence type="ECO:0000313" key="2">
    <source>
        <dbReference type="Proteomes" id="UP000482960"/>
    </source>
</evidence>
<dbReference type="EMBL" id="BLPG01000001">
    <property type="protein sequence ID" value="GFJ87841.1"/>
    <property type="molecule type" value="Genomic_DNA"/>
</dbReference>
<gene>
    <name evidence="1" type="ORF">Prum_014830</name>
</gene>